<proteinExistence type="predicted"/>
<organism evidence="2 3">
    <name type="scientific">Sarocladium strictum</name>
    <name type="common">Black bundle disease fungus</name>
    <name type="synonym">Acremonium strictum</name>
    <dbReference type="NCBI Taxonomy" id="5046"/>
    <lineage>
        <taxon>Eukaryota</taxon>
        <taxon>Fungi</taxon>
        <taxon>Dikarya</taxon>
        <taxon>Ascomycota</taxon>
        <taxon>Pezizomycotina</taxon>
        <taxon>Sordariomycetes</taxon>
        <taxon>Hypocreomycetidae</taxon>
        <taxon>Hypocreales</taxon>
        <taxon>Sarocladiaceae</taxon>
        <taxon>Sarocladium</taxon>
    </lineage>
</organism>
<keyword evidence="3" id="KW-1185">Reference proteome</keyword>
<evidence type="ECO:0000313" key="3">
    <source>
        <dbReference type="Proteomes" id="UP001175261"/>
    </source>
</evidence>
<name>A0AA39L9M5_SARSR</name>
<dbReference type="EMBL" id="JAPDFR010000002">
    <property type="protein sequence ID" value="KAK0388954.1"/>
    <property type="molecule type" value="Genomic_DNA"/>
</dbReference>
<evidence type="ECO:0000313" key="2">
    <source>
        <dbReference type="EMBL" id="KAK0388954.1"/>
    </source>
</evidence>
<evidence type="ECO:0008006" key="4">
    <source>
        <dbReference type="Google" id="ProtNLM"/>
    </source>
</evidence>
<reference evidence="2" key="1">
    <citation type="submission" date="2022-10" db="EMBL/GenBank/DDBJ databases">
        <title>Determination and structural analysis of whole genome sequence of Sarocladium strictum F4-1.</title>
        <authorList>
            <person name="Hu L."/>
            <person name="Jiang Y."/>
        </authorList>
    </citation>
    <scope>NUCLEOTIDE SEQUENCE</scope>
    <source>
        <strain evidence="2">F4-1</strain>
    </source>
</reference>
<comment type="caution">
    <text evidence="2">The sequence shown here is derived from an EMBL/GenBank/DDBJ whole genome shotgun (WGS) entry which is preliminary data.</text>
</comment>
<sequence length="230" mass="24902">MLCQTLTFALVALAPSLVSAAPSSARRQVHTGMVDFSGHLDSAGNKLDRRASPITGMVDFGGHLDANGNKVSERRSTLAERDSDFISSCGPEWVPVEDFKNNERWYIGYRSAVDLFCQHITHDYNGHAAVVGPGAYAGTTIYTNTAQEQVGLNSGNDPETDVTPGHIEFEIHNKQSSGDHIPTVDNCKFYLMKMATAGQSCYGNDNTDTKGGTWQIGDQDISYHALAGKN</sequence>
<protein>
    <recommendedName>
        <fullName evidence="4">Ecp2 effector protein domain-containing protein</fullName>
    </recommendedName>
</protein>
<gene>
    <name evidence="2" type="ORF">NLU13_2531</name>
</gene>
<keyword evidence="1" id="KW-0732">Signal</keyword>
<dbReference type="Proteomes" id="UP001175261">
    <property type="component" value="Unassembled WGS sequence"/>
</dbReference>
<accession>A0AA39L9M5</accession>
<feature type="signal peptide" evidence="1">
    <location>
        <begin position="1"/>
        <end position="20"/>
    </location>
</feature>
<dbReference type="AlphaFoldDB" id="A0AA39L9M5"/>
<evidence type="ECO:0000256" key="1">
    <source>
        <dbReference type="SAM" id="SignalP"/>
    </source>
</evidence>
<feature type="chain" id="PRO_5041273851" description="Ecp2 effector protein domain-containing protein" evidence="1">
    <location>
        <begin position="21"/>
        <end position="230"/>
    </location>
</feature>